<dbReference type="EMBL" id="UOFJ01000454">
    <property type="protein sequence ID" value="VAW69696.1"/>
    <property type="molecule type" value="Genomic_DNA"/>
</dbReference>
<name>A0A3B0YMT8_9ZZZZ</name>
<evidence type="ECO:0000313" key="1">
    <source>
        <dbReference type="EMBL" id="VAW69696.1"/>
    </source>
</evidence>
<proteinExistence type="predicted"/>
<protein>
    <submittedName>
        <fullName evidence="1">Uncharacterized protein</fullName>
    </submittedName>
</protein>
<organism evidence="1">
    <name type="scientific">hydrothermal vent metagenome</name>
    <dbReference type="NCBI Taxonomy" id="652676"/>
    <lineage>
        <taxon>unclassified sequences</taxon>
        <taxon>metagenomes</taxon>
        <taxon>ecological metagenomes</taxon>
    </lineage>
</organism>
<reference evidence="1" key="1">
    <citation type="submission" date="2018-06" db="EMBL/GenBank/DDBJ databases">
        <authorList>
            <person name="Zhirakovskaya E."/>
        </authorList>
    </citation>
    <scope>NUCLEOTIDE SEQUENCE</scope>
</reference>
<dbReference type="SUPFAM" id="SSF56935">
    <property type="entry name" value="Porins"/>
    <property type="match status" value="1"/>
</dbReference>
<accession>A0A3B0YMT8</accession>
<dbReference type="Gene3D" id="2.40.160.10">
    <property type="entry name" value="Porin"/>
    <property type="match status" value="1"/>
</dbReference>
<dbReference type="AlphaFoldDB" id="A0A3B0YMT8"/>
<gene>
    <name evidence="1" type="ORF">MNBD_GAMMA10-2453</name>
</gene>
<dbReference type="InterPro" id="IPR023614">
    <property type="entry name" value="Porin_dom_sf"/>
</dbReference>
<sequence length="378" mass="42654">MNPKAQSIQKRSFYRFFVTLQPPRDCCKYRRLLFVFLLYTLPSLVTAQGLIFIDFIALERTGLEPTSDLANSDFIPQATLFYSGEIKGIKLLAEYLANDVKSQFGRLQVGFALSPSHNIWLGRTDNPANYWRDQYHHGGWLQPTITRPGIAEFEVAGGIIPSHTTGIMLEGGSALLNNQNFGYIITAGYGPQLDQDGLQVPDLSLPNRGTHNASYAFRSFYKFDAAAHGNEIGFTGSLSHIAAEQRTFTEVEQWLAGAYINWHIGDLTIISEFAELDSDTMDDAGNEIADDHFHNAYIQGVYALTTQWNIYARTEDTSGIGDSTYLVNFPKFVRKRNMAGINYNLTRNQTIKLEIDRSERLSGDTYNQLTFQWSFVYP</sequence>